<name>A0ABP9R0J7_9RHOO</name>
<feature type="chain" id="PRO_5046692254" description="MSHA biogenesis protein MshK" evidence="1">
    <location>
        <begin position="24"/>
        <end position="128"/>
    </location>
</feature>
<accession>A0ABP9R0J7</accession>
<gene>
    <name evidence="2" type="ORF">GCM10025770_32740</name>
</gene>
<reference evidence="3" key="1">
    <citation type="journal article" date="2019" name="Int. J. Syst. Evol. Microbiol.">
        <title>The Global Catalogue of Microorganisms (GCM) 10K type strain sequencing project: providing services to taxonomists for standard genome sequencing and annotation.</title>
        <authorList>
            <consortium name="The Broad Institute Genomics Platform"/>
            <consortium name="The Broad Institute Genome Sequencing Center for Infectious Disease"/>
            <person name="Wu L."/>
            <person name="Ma J."/>
        </authorList>
    </citation>
    <scope>NUCLEOTIDE SEQUENCE [LARGE SCALE GENOMIC DNA]</scope>
    <source>
        <strain evidence="3">JCM 18715</strain>
    </source>
</reference>
<feature type="signal peptide" evidence="1">
    <location>
        <begin position="1"/>
        <end position="23"/>
    </location>
</feature>
<dbReference type="RefSeq" id="WP_345534185.1">
    <property type="nucleotide sequence ID" value="NZ_BAABLD010000017.1"/>
</dbReference>
<evidence type="ECO:0000313" key="2">
    <source>
        <dbReference type="EMBL" id="GAA5170218.1"/>
    </source>
</evidence>
<dbReference type="Proteomes" id="UP001500547">
    <property type="component" value="Unassembled WGS sequence"/>
</dbReference>
<dbReference type="EMBL" id="BAABLD010000017">
    <property type="protein sequence ID" value="GAA5170218.1"/>
    <property type="molecule type" value="Genomic_DNA"/>
</dbReference>
<protein>
    <recommendedName>
        <fullName evidence="4">MSHA biogenesis protein MshK</fullName>
    </recommendedName>
</protein>
<evidence type="ECO:0000313" key="3">
    <source>
        <dbReference type="Proteomes" id="UP001500547"/>
    </source>
</evidence>
<sequence length="128" mass="14173">MRAFVSQCLLGLLLLTGLPAAMAADKPWREDLGRLFLTPEKRALLDELRRNNARITPSAEQPENLRLDGIVRRSNGRQTIWINGQAYGDDAPITSNDERSARIITGDRKGARLKVGESLRIAPAEPAQ</sequence>
<proteinExistence type="predicted"/>
<keyword evidence="3" id="KW-1185">Reference proteome</keyword>
<organism evidence="2 3">
    <name type="scientific">Viridibacterium curvum</name>
    <dbReference type="NCBI Taxonomy" id="1101404"/>
    <lineage>
        <taxon>Bacteria</taxon>
        <taxon>Pseudomonadati</taxon>
        <taxon>Pseudomonadota</taxon>
        <taxon>Betaproteobacteria</taxon>
        <taxon>Rhodocyclales</taxon>
        <taxon>Rhodocyclaceae</taxon>
        <taxon>Viridibacterium</taxon>
    </lineage>
</organism>
<evidence type="ECO:0008006" key="4">
    <source>
        <dbReference type="Google" id="ProtNLM"/>
    </source>
</evidence>
<keyword evidence="1" id="KW-0732">Signal</keyword>
<evidence type="ECO:0000256" key="1">
    <source>
        <dbReference type="SAM" id="SignalP"/>
    </source>
</evidence>
<comment type="caution">
    <text evidence="2">The sequence shown here is derived from an EMBL/GenBank/DDBJ whole genome shotgun (WGS) entry which is preliminary data.</text>
</comment>